<dbReference type="Gene3D" id="1.25.40.10">
    <property type="entry name" value="Tetratricopeptide repeat domain"/>
    <property type="match status" value="1"/>
</dbReference>
<accession>A0A0M0JZ53</accession>
<proteinExistence type="predicted"/>
<dbReference type="SMART" id="SM00671">
    <property type="entry name" value="SEL1"/>
    <property type="match status" value="3"/>
</dbReference>
<dbReference type="Proteomes" id="UP000037460">
    <property type="component" value="Unassembled WGS sequence"/>
</dbReference>
<name>A0A0M0JZ53_9EUKA</name>
<dbReference type="OrthoDB" id="10266786at2759"/>
<dbReference type="EMBL" id="JWZX01001920">
    <property type="protein sequence ID" value="KOO31844.1"/>
    <property type="molecule type" value="Genomic_DNA"/>
</dbReference>
<reference evidence="2" key="1">
    <citation type="journal article" date="2015" name="PLoS Genet.">
        <title>Genome Sequence and Transcriptome Analyses of Chrysochromulina tobin: Metabolic Tools for Enhanced Algal Fitness in the Prominent Order Prymnesiales (Haptophyceae).</title>
        <authorList>
            <person name="Hovde B.T."/>
            <person name="Deodato C.R."/>
            <person name="Hunsperger H.M."/>
            <person name="Ryken S.A."/>
            <person name="Yost W."/>
            <person name="Jha R.K."/>
            <person name="Patterson J."/>
            <person name="Monnat R.J. Jr."/>
            <person name="Barlow S.B."/>
            <person name="Starkenburg S.R."/>
            <person name="Cattolico R.A."/>
        </authorList>
    </citation>
    <scope>NUCLEOTIDE SEQUENCE</scope>
    <source>
        <strain evidence="2">CCMP291</strain>
    </source>
</reference>
<dbReference type="InterPro" id="IPR011990">
    <property type="entry name" value="TPR-like_helical_dom_sf"/>
</dbReference>
<dbReference type="Pfam" id="PF08238">
    <property type="entry name" value="Sel1"/>
    <property type="match status" value="3"/>
</dbReference>
<comment type="caution">
    <text evidence="1">The sequence shown here is derived from an EMBL/GenBank/DDBJ whole genome shotgun (WGS) entry which is preliminary data.</text>
</comment>
<evidence type="ECO:0000313" key="2">
    <source>
        <dbReference type="Proteomes" id="UP000037460"/>
    </source>
</evidence>
<gene>
    <name evidence="1" type="ORF">Ctob_012846</name>
</gene>
<organism evidence="1 2">
    <name type="scientific">Chrysochromulina tobinii</name>
    <dbReference type="NCBI Taxonomy" id="1460289"/>
    <lineage>
        <taxon>Eukaryota</taxon>
        <taxon>Haptista</taxon>
        <taxon>Haptophyta</taxon>
        <taxon>Prymnesiophyceae</taxon>
        <taxon>Prymnesiales</taxon>
        <taxon>Chrysochromulinaceae</taxon>
        <taxon>Chrysochromulina</taxon>
    </lineage>
</organism>
<dbReference type="InterPro" id="IPR006597">
    <property type="entry name" value="Sel1-like"/>
</dbReference>
<dbReference type="SUPFAM" id="SSF81901">
    <property type="entry name" value="HCP-like"/>
    <property type="match status" value="1"/>
</dbReference>
<sequence length="317" mass="34404">MLEAMRTPMLPRMAVTPGSKFAIYGFDADQMDALVRRVAKGSGTKKGRNKAIKPKSIQARSRQALLDDGVVRINNVLSAATAGRLRSELLIRRDKAYAAIEDEGADWHVSFRNPRIEQPVGNVGSARADVARRKYTLRELRARLASLCWDDDDFAADEQDGAVKSDPFDETPEETAAIASLRAAAEAGQSEAQFNLGLCYKRGEGVERDAAAAVHWFSRAAREGHEPLAQTNLGVSYYFGEGVEQNATEAVGWFGLAAEQGEPNAMHNLGMCYAQGVGVPRADKLRALELLARAAQKGHGGARAAYETLAAERETRA</sequence>
<dbReference type="AlphaFoldDB" id="A0A0M0JZ53"/>
<dbReference type="InterPro" id="IPR052748">
    <property type="entry name" value="ISR_Activator"/>
</dbReference>
<protein>
    <submittedName>
        <fullName evidence="1">Sel1 repeat protein</fullName>
    </submittedName>
</protein>
<dbReference type="PANTHER" id="PTHR45011">
    <property type="entry name" value="DAP3-BINDING CELL DEATH ENHANCER 1"/>
    <property type="match status" value="1"/>
</dbReference>
<dbReference type="PANTHER" id="PTHR45011:SF1">
    <property type="entry name" value="DAP3-BINDING CELL DEATH ENHANCER 1"/>
    <property type="match status" value="1"/>
</dbReference>
<keyword evidence="2" id="KW-1185">Reference proteome</keyword>
<evidence type="ECO:0000313" key="1">
    <source>
        <dbReference type="EMBL" id="KOO31844.1"/>
    </source>
</evidence>